<reference evidence="1 2" key="1">
    <citation type="submission" date="2020-12" db="EMBL/GenBank/DDBJ databases">
        <title>WGS of Thermoactinomyces spp.</title>
        <authorList>
            <person name="Cheng K."/>
        </authorList>
    </citation>
    <scope>NUCLEOTIDE SEQUENCE [LARGE SCALE GENOMIC DNA]</scope>
    <source>
        <strain evidence="2">CICC 10650\ACCC 41061</strain>
    </source>
</reference>
<comment type="caution">
    <text evidence="1">The sequence shown here is derived from an EMBL/GenBank/DDBJ whole genome shotgun (WGS) entry which is preliminary data.</text>
</comment>
<accession>A0ABS0QFP6</accession>
<evidence type="ECO:0008006" key="3">
    <source>
        <dbReference type="Google" id="ProtNLM"/>
    </source>
</evidence>
<dbReference type="Proteomes" id="UP000641910">
    <property type="component" value="Unassembled WGS sequence"/>
</dbReference>
<gene>
    <name evidence="1" type="ORF">I8U22_04475</name>
</gene>
<proteinExistence type="predicted"/>
<keyword evidence="2" id="KW-1185">Reference proteome</keyword>
<evidence type="ECO:0000313" key="1">
    <source>
        <dbReference type="EMBL" id="MBH8588075.1"/>
    </source>
</evidence>
<sequence>MSIRLKEPAMGLKIDISSLSVIGLSKNAGKTTVLNALIRDAPKAGVLGILSMGVDGEKHDAISGREKPLIRVRENMLVATSAHWLNRQPGHWEVIQSCGIQSVMGEVFIARAKREGPVLLAGLPSKSGAERAMEFLRQAGAQKILLDGAYDRRSPSSPQLTDATILVIGASLDPNFAEVLRKAGEWSRLLRLKACSHFPEQKAGALALEKKRVVGVLRNRIELLPFTGLFSVREDGEWLQKEWQALAISGALTDRMLQTFLRSRRAVRIIVPDITHLFVSMPVLRRFYKQGGEIRVLKPIRLLQVAVNPESPDGYSFPPGEMKEKIGRLFFPVPVVDVMRDRHEQGVWCDVL</sequence>
<name>A0ABS0QFP6_THEVU</name>
<protein>
    <recommendedName>
        <fullName evidence="3">Molybdopterin-guanine dinucleotide biosynthesis protein B</fullName>
    </recommendedName>
</protein>
<dbReference type="EMBL" id="JAECVU010000002">
    <property type="protein sequence ID" value="MBH8588075.1"/>
    <property type="molecule type" value="Genomic_DNA"/>
</dbReference>
<organism evidence="1 2">
    <name type="scientific">Thermoactinomyces vulgaris</name>
    <dbReference type="NCBI Taxonomy" id="2026"/>
    <lineage>
        <taxon>Bacteria</taxon>
        <taxon>Bacillati</taxon>
        <taxon>Bacillota</taxon>
        <taxon>Bacilli</taxon>
        <taxon>Bacillales</taxon>
        <taxon>Thermoactinomycetaceae</taxon>
        <taxon>Thermoactinomyces</taxon>
    </lineage>
</organism>
<dbReference type="RefSeq" id="WP_062843218.1">
    <property type="nucleotide sequence ID" value="NZ_JACEIS010000003.1"/>
</dbReference>
<evidence type="ECO:0000313" key="2">
    <source>
        <dbReference type="Proteomes" id="UP000641910"/>
    </source>
</evidence>